<dbReference type="AlphaFoldDB" id="A0A3M7QY24"/>
<keyword evidence="2" id="KW-1185">Reference proteome</keyword>
<evidence type="ECO:0000313" key="1">
    <source>
        <dbReference type="EMBL" id="RNA16193.1"/>
    </source>
</evidence>
<sequence length="98" mass="11500">MESDLLMLFAGNLLKHMDFALLNDSKTVRSCSNWDNLVTAPWLKFKSFSFSYEDQLSEMIFLLYDQERFQCNIGHSSHVQPIQTSKFTFTSIVFYFAH</sequence>
<evidence type="ECO:0000313" key="2">
    <source>
        <dbReference type="Proteomes" id="UP000276133"/>
    </source>
</evidence>
<reference evidence="1 2" key="1">
    <citation type="journal article" date="2018" name="Sci. Rep.">
        <title>Genomic signatures of local adaptation to the degree of environmental predictability in rotifers.</title>
        <authorList>
            <person name="Franch-Gras L."/>
            <person name="Hahn C."/>
            <person name="Garcia-Roger E.M."/>
            <person name="Carmona M.J."/>
            <person name="Serra M."/>
            <person name="Gomez A."/>
        </authorList>
    </citation>
    <scope>NUCLEOTIDE SEQUENCE [LARGE SCALE GENOMIC DNA]</scope>
    <source>
        <strain evidence="1">HYR1</strain>
    </source>
</reference>
<proteinExistence type="predicted"/>
<protein>
    <submittedName>
        <fullName evidence="1">Uncharacterized protein</fullName>
    </submittedName>
</protein>
<name>A0A3M7QY24_BRAPC</name>
<dbReference type="EMBL" id="REGN01004776">
    <property type="protein sequence ID" value="RNA16193.1"/>
    <property type="molecule type" value="Genomic_DNA"/>
</dbReference>
<gene>
    <name evidence="1" type="ORF">BpHYR1_049993</name>
</gene>
<dbReference type="Proteomes" id="UP000276133">
    <property type="component" value="Unassembled WGS sequence"/>
</dbReference>
<organism evidence="1 2">
    <name type="scientific">Brachionus plicatilis</name>
    <name type="common">Marine rotifer</name>
    <name type="synonym">Brachionus muelleri</name>
    <dbReference type="NCBI Taxonomy" id="10195"/>
    <lineage>
        <taxon>Eukaryota</taxon>
        <taxon>Metazoa</taxon>
        <taxon>Spiralia</taxon>
        <taxon>Gnathifera</taxon>
        <taxon>Rotifera</taxon>
        <taxon>Eurotatoria</taxon>
        <taxon>Monogononta</taxon>
        <taxon>Pseudotrocha</taxon>
        <taxon>Ploima</taxon>
        <taxon>Brachionidae</taxon>
        <taxon>Brachionus</taxon>
    </lineage>
</organism>
<accession>A0A3M7QY24</accession>
<comment type="caution">
    <text evidence="1">The sequence shown here is derived from an EMBL/GenBank/DDBJ whole genome shotgun (WGS) entry which is preliminary data.</text>
</comment>